<dbReference type="GO" id="GO:0016020">
    <property type="term" value="C:membrane"/>
    <property type="evidence" value="ECO:0000318"/>
    <property type="project" value="GO_Central"/>
</dbReference>
<organism evidence="8">
    <name type="scientific">Physcomitrium patens</name>
    <name type="common">Spreading-leaved earth moss</name>
    <name type="synonym">Physcomitrella patens</name>
    <dbReference type="NCBI Taxonomy" id="3218"/>
    <lineage>
        <taxon>Eukaryota</taxon>
        <taxon>Viridiplantae</taxon>
        <taxon>Streptophyta</taxon>
        <taxon>Embryophyta</taxon>
        <taxon>Bryophyta</taxon>
        <taxon>Bryophytina</taxon>
        <taxon>Bryopsida</taxon>
        <taxon>Funariidae</taxon>
        <taxon>Funariales</taxon>
        <taxon>Funariaceae</taxon>
        <taxon>Physcomitrium</taxon>
    </lineage>
</organism>
<evidence type="ECO:0000256" key="5">
    <source>
        <dbReference type="ARBA" id="ARBA00022989"/>
    </source>
</evidence>
<evidence type="ECO:0000313" key="8">
    <source>
        <dbReference type="EMBL" id="PNR57725.1"/>
    </source>
</evidence>
<evidence type="ECO:0000313" key="10">
    <source>
        <dbReference type="Proteomes" id="UP000006727"/>
    </source>
</evidence>
<evidence type="ECO:0000256" key="2">
    <source>
        <dbReference type="ARBA" id="ARBA00004141"/>
    </source>
</evidence>
<evidence type="ECO:0000256" key="6">
    <source>
        <dbReference type="ARBA" id="ARBA00023136"/>
    </source>
</evidence>
<feature type="transmembrane region" description="Helical" evidence="7">
    <location>
        <begin position="52"/>
        <end position="71"/>
    </location>
</feature>
<keyword evidence="5 7" id="KW-1133">Transmembrane helix</keyword>
<dbReference type="AlphaFoldDB" id="A9S480"/>
<dbReference type="PANTHER" id="PTHR12859">
    <property type="entry name" value="PRA1 PROTEIN"/>
    <property type="match status" value="1"/>
</dbReference>
<dbReference type="GO" id="GO:0016192">
    <property type="term" value="P:vesicle-mediated transport"/>
    <property type="evidence" value="ECO:0007669"/>
    <property type="project" value="UniProtKB-ARBA"/>
</dbReference>
<dbReference type="EnsemblPlants" id="Pp3c3_20660V3.1">
    <property type="protein sequence ID" value="Pp3c3_20660V3.1"/>
    <property type="gene ID" value="Pp3c3_20660"/>
</dbReference>
<dbReference type="RefSeq" id="XP_024369446.1">
    <property type="nucleotide sequence ID" value="XM_024513678.2"/>
</dbReference>
<dbReference type="OrthoDB" id="537033at2759"/>
<proteinExistence type="inferred from homology"/>
<comment type="function">
    <text evidence="1 7">May be involved in both secretory and endocytic intracellular trafficking in the endosomal/prevacuolar compartments.</text>
</comment>
<keyword evidence="6 7" id="KW-0472">Membrane</keyword>
<dbReference type="PaxDb" id="3218-PP1S47_329V6.1"/>
<dbReference type="HOGENOM" id="CLU_078633_0_0_1"/>
<dbReference type="Proteomes" id="UP000006727">
    <property type="component" value="Chromosome 3"/>
</dbReference>
<dbReference type="GO" id="GO:0005783">
    <property type="term" value="C:endoplasmic reticulum"/>
    <property type="evidence" value="ECO:0007669"/>
    <property type="project" value="UniProtKB-ARBA"/>
</dbReference>
<keyword evidence="7" id="KW-0813">Transport</keyword>
<dbReference type="Gramene" id="Pp3c3_20660V3.1">
    <property type="protein sequence ID" value="Pp3c3_20660V3.1"/>
    <property type="gene ID" value="Pp3c3_20660"/>
</dbReference>
<dbReference type="GeneID" id="112279332"/>
<reference evidence="9" key="3">
    <citation type="submission" date="2020-12" db="UniProtKB">
        <authorList>
            <consortium name="EnsemblPlants"/>
        </authorList>
    </citation>
    <scope>IDENTIFICATION</scope>
</reference>
<evidence type="ECO:0000256" key="3">
    <source>
        <dbReference type="ARBA" id="ARBA00006483"/>
    </source>
</evidence>
<reference evidence="8 10" key="2">
    <citation type="journal article" date="2018" name="Plant J.">
        <title>The Physcomitrella patens chromosome-scale assembly reveals moss genome structure and evolution.</title>
        <authorList>
            <person name="Lang D."/>
            <person name="Ullrich K.K."/>
            <person name="Murat F."/>
            <person name="Fuchs J."/>
            <person name="Jenkins J."/>
            <person name="Haas F.B."/>
            <person name="Piednoel M."/>
            <person name="Gundlach H."/>
            <person name="Van Bel M."/>
            <person name="Meyberg R."/>
            <person name="Vives C."/>
            <person name="Morata J."/>
            <person name="Symeonidi A."/>
            <person name="Hiss M."/>
            <person name="Muchero W."/>
            <person name="Kamisugi Y."/>
            <person name="Saleh O."/>
            <person name="Blanc G."/>
            <person name="Decker E.L."/>
            <person name="van Gessel N."/>
            <person name="Grimwood J."/>
            <person name="Hayes R.D."/>
            <person name="Graham S.W."/>
            <person name="Gunter L.E."/>
            <person name="McDaniel S.F."/>
            <person name="Hoernstein S.N.W."/>
            <person name="Larsson A."/>
            <person name="Li F.W."/>
            <person name="Perroud P.F."/>
            <person name="Phillips J."/>
            <person name="Ranjan P."/>
            <person name="Rokshar D.S."/>
            <person name="Rothfels C.J."/>
            <person name="Schneider L."/>
            <person name="Shu S."/>
            <person name="Stevenson D.W."/>
            <person name="Thummler F."/>
            <person name="Tillich M."/>
            <person name="Villarreal Aguilar J.C."/>
            <person name="Widiez T."/>
            <person name="Wong G.K."/>
            <person name="Wymore A."/>
            <person name="Zhang Y."/>
            <person name="Zimmer A.D."/>
            <person name="Quatrano R.S."/>
            <person name="Mayer K.F.X."/>
            <person name="Goodstein D."/>
            <person name="Casacuberta J.M."/>
            <person name="Vandepoele K."/>
            <person name="Reski R."/>
            <person name="Cuming A.C."/>
            <person name="Tuskan G.A."/>
            <person name="Maumus F."/>
            <person name="Salse J."/>
            <person name="Schmutz J."/>
            <person name="Rensing S.A."/>
        </authorList>
    </citation>
    <scope>NUCLEOTIDE SEQUENCE [LARGE SCALE GENOMIC DNA]</scope>
    <source>
        <strain evidence="9 10">cv. Gransden 2004</strain>
    </source>
</reference>
<name>A9S480_PHYPA</name>
<dbReference type="PANTHER" id="PTHR12859:SF0">
    <property type="entry name" value="PRA1 FAMILY PROTEIN"/>
    <property type="match status" value="1"/>
</dbReference>
<keyword evidence="10" id="KW-1185">Reference proteome</keyword>
<dbReference type="EnsemblPlants" id="Pp3c3_20660V3.2">
    <property type="protein sequence ID" value="Pp3c3_20660V3.2"/>
    <property type="gene ID" value="Pp3c3_20660"/>
</dbReference>
<dbReference type="EMBL" id="ABEU02000003">
    <property type="protein sequence ID" value="PNR57725.1"/>
    <property type="molecule type" value="Genomic_DNA"/>
</dbReference>
<comment type="subcellular location">
    <subcellularLocation>
        <location evidence="2 7">Membrane</location>
        <topology evidence="2 7">Multi-pass membrane protein</topology>
    </subcellularLocation>
</comment>
<feature type="transmembrane region" description="Helical" evidence="7">
    <location>
        <begin position="162"/>
        <end position="182"/>
    </location>
</feature>
<evidence type="ECO:0000256" key="7">
    <source>
        <dbReference type="RuleBase" id="RU363107"/>
    </source>
</evidence>
<evidence type="ECO:0000256" key="4">
    <source>
        <dbReference type="ARBA" id="ARBA00022692"/>
    </source>
</evidence>
<reference evidence="8 10" key="1">
    <citation type="journal article" date="2008" name="Science">
        <title>The Physcomitrella genome reveals evolutionary insights into the conquest of land by plants.</title>
        <authorList>
            <person name="Rensing S."/>
            <person name="Lang D."/>
            <person name="Zimmer A."/>
            <person name="Terry A."/>
            <person name="Salamov A."/>
            <person name="Shapiro H."/>
            <person name="Nishiyama T."/>
            <person name="Perroud P.-F."/>
            <person name="Lindquist E."/>
            <person name="Kamisugi Y."/>
            <person name="Tanahashi T."/>
            <person name="Sakakibara K."/>
            <person name="Fujita T."/>
            <person name="Oishi K."/>
            <person name="Shin-I T."/>
            <person name="Kuroki Y."/>
            <person name="Toyoda A."/>
            <person name="Suzuki Y."/>
            <person name="Hashimoto A."/>
            <person name="Yamaguchi K."/>
            <person name="Sugano A."/>
            <person name="Kohara Y."/>
            <person name="Fujiyama A."/>
            <person name="Anterola A."/>
            <person name="Aoki S."/>
            <person name="Ashton N."/>
            <person name="Barbazuk W.B."/>
            <person name="Barker E."/>
            <person name="Bennetzen J."/>
            <person name="Bezanilla M."/>
            <person name="Blankenship R."/>
            <person name="Cho S.H."/>
            <person name="Dutcher S."/>
            <person name="Estelle M."/>
            <person name="Fawcett J.A."/>
            <person name="Gundlach H."/>
            <person name="Hanada K."/>
            <person name="Heyl A."/>
            <person name="Hicks K.A."/>
            <person name="Hugh J."/>
            <person name="Lohr M."/>
            <person name="Mayer K."/>
            <person name="Melkozernov A."/>
            <person name="Murata T."/>
            <person name="Nelson D."/>
            <person name="Pils B."/>
            <person name="Prigge M."/>
            <person name="Reiss B."/>
            <person name="Renner T."/>
            <person name="Rombauts S."/>
            <person name="Rushton P."/>
            <person name="Sanderfoot A."/>
            <person name="Schween G."/>
            <person name="Shiu S.-H."/>
            <person name="Stueber K."/>
            <person name="Theodoulou F.L."/>
            <person name="Tu H."/>
            <person name="Van de Peer Y."/>
            <person name="Verrier P.J."/>
            <person name="Waters E."/>
            <person name="Wood A."/>
            <person name="Yang L."/>
            <person name="Cove D."/>
            <person name="Cuming A."/>
            <person name="Hasebe M."/>
            <person name="Lucas S."/>
            <person name="Mishler D.B."/>
            <person name="Reski R."/>
            <person name="Grigoriev I."/>
            <person name="Quatrano R.S."/>
            <person name="Boore J.L."/>
        </authorList>
    </citation>
    <scope>NUCLEOTIDE SEQUENCE [LARGE SCALE GENOMIC DNA]</scope>
    <source>
        <strain evidence="9 10">cv. Gransden 2004</strain>
    </source>
</reference>
<comment type="similarity">
    <text evidence="3 7">Belongs to the PRA1 family.</text>
</comment>
<dbReference type="Pfam" id="PF03208">
    <property type="entry name" value="PRA1"/>
    <property type="match status" value="1"/>
</dbReference>
<protein>
    <recommendedName>
        <fullName evidence="7">PRA1 family protein</fullName>
    </recommendedName>
</protein>
<dbReference type="Gramene" id="Pp3c3_20660V3.2">
    <property type="protein sequence ID" value="Pp3c3_20660V3.2"/>
    <property type="gene ID" value="Pp3c3_20660"/>
</dbReference>
<evidence type="ECO:0000256" key="1">
    <source>
        <dbReference type="ARBA" id="ARBA00002501"/>
    </source>
</evidence>
<dbReference type="InterPro" id="IPR004895">
    <property type="entry name" value="Prenylated_rab_accept_PRA1"/>
</dbReference>
<accession>A9S480</accession>
<gene>
    <name evidence="9" type="primary">LOC112279332</name>
    <name evidence="8" type="ORF">PHYPA_004719</name>
</gene>
<evidence type="ECO:0000313" key="9">
    <source>
        <dbReference type="EnsemblPlants" id="Pp3c3_20660V3.1"/>
    </source>
</evidence>
<sequence length="208" mass="23272">MDWNDVTFEDLVDALKEVDWSIPPRPLGEFFGNFSAPKNDSKWEGRLRCNLYYYRTNYVLLAGSVFVLAFVRNPLALGAVTLTGLSVACFNDSFAITLSEKLTRGISQVSPTIGRKLRAPVNDKPRGQSRNRTIYICGQDRRICATILASAGALLWWKSSAVVTICGASILALSLPILHASFRTPNVKSRLNRIREEIRDVLKGYKEM</sequence>
<dbReference type="eggNOG" id="ENOG502QSIX">
    <property type="taxonomic scope" value="Eukaryota"/>
</dbReference>
<keyword evidence="4 7" id="KW-0812">Transmembrane</keyword>